<evidence type="ECO:0000313" key="2">
    <source>
        <dbReference type="EMBL" id="TNN40180.1"/>
    </source>
</evidence>
<evidence type="ECO:0000313" key="3">
    <source>
        <dbReference type="Proteomes" id="UP000314294"/>
    </source>
</evidence>
<keyword evidence="3" id="KW-1185">Reference proteome</keyword>
<proteinExistence type="predicted"/>
<dbReference type="Proteomes" id="UP000314294">
    <property type="component" value="Unassembled WGS sequence"/>
</dbReference>
<feature type="compositionally biased region" description="Polar residues" evidence="1">
    <location>
        <begin position="8"/>
        <end position="20"/>
    </location>
</feature>
<protein>
    <submittedName>
        <fullName evidence="2">Uncharacterized protein</fullName>
    </submittedName>
</protein>
<organism evidence="2 3">
    <name type="scientific">Liparis tanakae</name>
    <name type="common">Tanaka's snailfish</name>
    <dbReference type="NCBI Taxonomy" id="230148"/>
    <lineage>
        <taxon>Eukaryota</taxon>
        <taxon>Metazoa</taxon>
        <taxon>Chordata</taxon>
        <taxon>Craniata</taxon>
        <taxon>Vertebrata</taxon>
        <taxon>Euteleostomi</taxon>
        <taxon>Actinopterygii</taxon>
        <taxon>Neopterygii</taxon>
        <taxon>Teleostei</taxon>
        <taxon>Neoteleostei</taxon>
        <taxon>Acanthomorphata</taxon>
        <taxon>Eupercaria</taxon>
        <taxon>Perciformes</taxon>
        <taxon>Cottioidei</taxon>
        <taxon>Cottales</taxon>
        <taxon>Liparidae</taxon>
        <taxon>Liparis</taxon>
    </lineage>
</organism>
<reference evidence="2 3" key="1">
    <citation type="submission" date="2019-03" db="EMBL/GenBank/DDBJ databases">
        <title>First draft genome of Liparis tanakae, snailfish: a comprehensive survey of snailfish specific genes.</title>
        <authorList>
            <person name="Kim W."/>
            <person name="Song I."/>
            <person name="Jeong J.-H."/>
            <person name="Kim D."/>
            <person name="Kim S."/>
            <person name="Ryu S."/>
            <person name="Song J.Y."/>
            <person name="Lee S.K."/>
        </authorList>
    </citation>
    <scope>NUCLEOTIDE SEQUENCE [LARGE SCALE GENOMIC DNA]</scope>
    <source>
        <tissue evidence="2">Muscle</tissue>
    </source>
</reference>
<dbReference type="EMBL" id="SRLO01001212">
    <property type="protein sequence ID" value="TNN40180.1"/>
    <property type="molecule type" value="Genomic_DNA"/>
</dbReference>
<evidence type="ECO:0000256" key="1">
    <source>
        <dbReference type="SAM" id="MobiDB-lite"/>
    </source>
</evidence>
<feature type="region of interest" description="Disordered" evidence="1">
    <location>
        <begin position="1"/>
        <end position="23"/>
    </location>
</feature>
<name>A0A4Z2FGY4_9TELE</name>
<comment type="caution">
    <text evidence="2">The sequence shown here is derived from an EMBL/GenBank/DDBJ whole genome shotgun (WGS) entry which is preliminary data.</text>
</comment>
<accession>A0A4Z2FGY4</accession>
<gene>
    <name evidence="2" type="ORF">EYF80_049664</name>
</gene>
<sequence length="61" mass="6386">MERMRDGGNQNQDQSLRSSVTGGGAGGHVTLIALSEADGPPEVRSFMMVLMVSCLSGRGPH</sequence>
<dbReference type="AlphaFoldDB" id="A0A4Z2FGY4"/>